<comment type="caution">
    <text evidence="2">The sequence shown here is derived from an EMBL/GenBank/DDBJ whole genome shotgun (WGS) entry which is preliminary data.</text>
</comment>
<organism evidence="2 3">
    <name type="scientific">Luethyella okanaganae</name>
    <dbReference type="NCBI Taxonomy" id="69372"/>
    <lineage>
        <taxon>Bacteria</taxon>
        <taxon>Bacillati</taxon>
        <taxon>Actinomycetota</taxon>
        <taxon>Actinomycetes</taxon>
        <taxon>Micrococcales</taxon>
        <taxon>Microbacteriaceae</taxon>
        <taxon>Luethyella</taxon>
    </lineage>
</organism>
<gene>
    <name evidence="2" type="ORF">ACFQB0_01075</name>
</gene>
<accession>A0ABW1V9W3</accession>
<dbReference type="InterPro" id="IPR013108">
    <property type="entry name" value="Amidohydro_3"/>
</dbReference>
<dbReference type="Proteomes" id="UP001596306">
    <property type="component" value="Unassembled WGS sequence"/>
</dbReference>
<reference evidence="3" key="1">
    <citation type="journal article" date="2019" name="Int. J. Syst. Evol. Microbiol.">
        <title>The Global Catalogue of Microorganisms (GCM) 10K type strain sequencing project: providing services to taxonomists for standard genome sequencing and annotation.</title>
        <authorList>
            <consortium name="The Broad Institute Genomics Platform"/>
            <consortium name="The Broad Institute Genome Sequencing Center for Infectious Disease"/>
            <person name="Wu L."/>
            <person name="Ma J."/>
        </authorList>
    </citation>
    <scope>NUCLEOTIDE SEQUENCE [LARGE SCALE GENOMIC DNA]</scope>
    <source>
        <strain evidence="3">CCUG 43304</strain>
    </source>
</reference>
<dbReference type="Gene3D" id="3.20.20.140">
    <property type="entry name" value="Metal-dependent hydrolases"/>
    <property type="match status" value="1"/>
</dbReference>
<feature type="domain" description="Amidohydrolase 3" evidence="1">
    <location>
        <begin position="119"/>
        <end position="465"/>
    </location>
</feature>
<dbReference type="EC" id="3.5.-.-" evidence="2"/>
<proteinExistence type="predicted"/>
<keyword evidence="2" id="KW-0378">Hydrolase</keyword>
<dbReference type="RefSeq" id="WP_386726472.1">
    <property type="nucleotide sequence ID" value="NZ_JBHSTP010000001.1"/>
</dbReference>
<dbReference type="PANTHER" id="PTHR22642">
    <property type="entry name" value="IMIDAZOLONEPROPIONASE"/>
    <property type="match status" value="1"/>
</dbReference>
<sequence>MQHVERESADGPAELVFLGGTVHTLGTGERAAATALAVRHGRVTRVGRDEEVVQQIGRKTRVVELSGRAVIPGINDSHMHATWLGAMWPRTIFDTAGALAPVDPEGEAGHATGPRLGTRGERRAAILAAGRLAATLGITSYTEPGLGPGEDDGPTGCFGQAVFEEYVALEAERLLLARVNVLLLFGELDGPSHLHDYVDGMRGASRETARPAWLRIAGVKIFADGIPPMHTAWTHGRYPDGTSGRLMVSGLDDAEREANLRSMIRVAHRAGYQVGVHATGDRSIAVAVDAVAEAMREHRVDLRHYVIHGDLVTAEVLGSMAENGMGLNVQPGIAVKTSGWVAGVLGEDAAGSAWPIADALASGVNVCLSSDAPVLSPDWREGIAAADAWMGPAKGGEQVARMLALLRAYTVAPARQDGADGWKGTLDDGRVADLCVLATDPITVAPAELPSVPIDMTVVDGEVVFERAHSS</sequence>
<dbReference type="InterPro" id="IPR011059">
    <property type="entry name" value="Metal-dep_hydrolase_composite"/>
</dbReference>
<dbReference type="InterPro" id="IPR032466">
    <property type="entry name" value="Metal_Hydrolase"/>
</dbReference>
<dbReference type="Pfam" id="PF07969">
    <property type="entry name" value="Amidohydro_3"/>
    <property type="match status" value="1"/>
</dbReference>
<dbReference type="EMBL" id="JBHSTP010000001">
    <property type="protein sequence ID" value="MFC6354704.1"/>
    <property type="molecule type" value="Genomic_DNA"/>
</dbReference>
<name>A0ABW1V9W3_9MICO</name>
<evidence type="ECO:0000259" key="1">
    <source>
        <dbReference type="Pfam" id="PF07969"/>
    </source>
</evidence>
<keyword evidence="3" id="KW-1185">Reference proteome</keyword>
<evidence type="ECO:0000313" key="3">
    <source>
        <dbReference type="Proteomes" id="UP001596306"/>
    </source>
</evidence>
<dbReference type="SUPFAM" id="SSF51556">
    <property type="entry name" value="Metallo-dependent hydrolases"/>
    <property type="match status" value="1"/>
</dbReference>
<protein>
    <submittedName>
        <fullName evidence="2">Amidohydrolase</fullName>
        <ecNumber evidence="2">3.5.-.-</ecNumber>
    </submittedName>
</protein>
<evidence type="ECO:0000313" key="2">
    <source>
        <dbReference type="EMBL" id="MFC6354704.1"/>
    </source>
</evidence>
<dbReference type="PANTHER" id="PTHR22642:SF2">
    <property type="entry name" value="PROTEIN LONG AFTER FAR-RED 3"/>
    <property type="match status" value="1"/>
</dbReference>
<dbReference type="SUPFAM" id="SSF51338">
    <property type="entry name" value="Composite domain of metallo-dependent hydrolases"/>
    <property type="match status" value="1"/>
</dbReference>
<dbReference type="Gene3D" id="2.30.40.10">
    <property type="entry name" value="Urease, subunit C, domain 1"/>
    <property type="match status" value="2"/>
</dbReference>
<dbReference type="GO" id="GO:0016787">
    <property type="term" value="F:hydrolase activity"/>
    <property type="evidence" value="ECO:0007669"/>
    <property type="project" value="UniProtKB-KW"/>
</dbReference>